<protein>
    <submittedName>
        <fullName evidence="4">LOB domain-containing protein 12-like</fullName>
    </submittedName>
</protein>
<dbReference type="Pfam" id="PF03195">
    <property type="entry name" value="LOB"/>
    <property type="match status" value="1"/>
</dbReference>
<organism evidence="3 4">
    <name type="scientific">Ananas comosus</name>
    <name type="common">Pineapple</name>
    <name type="synonym">Ananas ananas</name>
    <dbReference type="NCBI Taxonomy" id="4615"/>
    <lineage>
        <taxon>Eukaryota</taxon>
        <taxon>Viridiplantae</taxon>
        <taxon>Streptophyta</taxon>
        <taxon>Embryophyta</taxon>
        <taxon>Tracheophyta</taxon>
        <taxon>Spermatophyta</taxon>
        <taxon>Magnoliopsida</taxon>
        <taxon>Liliopsida</taxon>
        <taxon>Poales</taxon>
        <taxon>Bromeliaceae</taxon>
        <taxon>Bromelioideae</taxon>
        <taxon>Ananas</taxon>
    </lineage>
</organism>
<dbReference type="OrthoDB" id="913402at2759"/>
<dbReference type="PANTHER" id="PTHR31301:SF19">
    <property type="entry name" value="LOB DOMAIN-CONTAINING PROTEIN 2"/>
    <property type="match status" value="1"/>
</dbReference>
<dbReference type="GeneID" id="109716857"/>
<keyword evidence="3" id="KW-1185">Reference proteome</keyword>
<name>A0A6P5FYJ5_ANACO</name>
<evidence type="ECO:0000259" key="2">
    <source>
        <dbReference type="PROSITE" id="PS50891"/>
    </source>
</evidence>
<dbReference type="PROSITE" id="PS50891">
    <property type="entry name" value="LOB"/>
    <property type="match status" value="1"/>
</dbReference>
<evidence type="ECO:0000313" key="4">
    <source>
        <dbReference type="RefSeq" id="XP_020098050.1"/>
    </source>
</evidence>
<evidence type="ECO:0000313" key="3">
    <source>
        <dbReference type="Proteomes" id="UP000515123"/>
    </source>
</evidence>
<dbReference type="InterPro" id="IPR004883">
    <property type="entry name" value="LOB"/>
</dbReference>
<sequence length="224" mass="24552">MQTNGGGGGGGRSCSDGESAGLRQACASCKHQRKRCAEDCFLAKYFPAEKQGEFRAVQKVFGLSNLTKMLRANATEAARQRAARTLTWEAEWRDRDPADGCFREVAELRCENRLLRDRIAALTQALTCQYPTLPPLPQFLHHDALQNDTVSIILNNNGNSNSNGNNNLVRENLSYYNFCNGPVGPVLGATSISSPPSFVDQGNFSPFNDDDEESNVLLHPDAVN</sequence>
<accession>A0A6P5FYJ5</accession>
<comment type="similarity">
    <text evidence="1">Belongs to the LOB domain-containing protein family.</text>
</comment>
<gene>
    <name evidence="4" type="primary">LOC109716857</name>
</gene>
<evidence type="ECO:0000256" key="1">
    <source>
        <dbReference type="ARBA" id="ARBA00005474"/>
    </source>
</evidence>
<dbReference type="PANTHER" id="PTHR31301">
    <property type="entry name" value="LOB DOMAIN-CONTAINING PROTEIN 4-RELATED"/>
    <property type="match status" value="1"/>
</dbReference>
<proteinExistence type="inferred from homology"/>
<dbReference type="AlphaFoldDB" id="A0A6P5FYJ5"/>
<reference evidence="4" key="2">
    <citation type="submission" date="2025-08" db="UniProtKB">
        <authorList>
            <consortium name="RefSeq"/>
        </authorList>
    </citation>
    <scope>IDENTIFICATION</scope>
    <source>
        <tissue evidence="4">Leaf</tissue>
    </source>
</reference>
<feature type="domain" description="LOB" evidence="2">
    <location>
        <begin position="24"/>
        <end position="126"/>
    </location>
</feature>
<dbReference type="Proteomes" id="UP000515123">
    <property type="component" value="Linkage group 10"/>
</dbReference>
<reference evidence="3" key="1">
    <citation type="journal article" date="2015" name="Nat. Genet.">
        <title>The pineapple genome and the evolution of CAM photosynthesis.</title>
        <authorList>
            <person name="Ming R."/>
            <person name="VanBuren R."/>
            <person name="Wai C.M."/>
            <person name="Tang H."/>
            <person name="Schatz M.C."/>
            <person name="Bowers J.E."/>
            <person name="Lyons E."/>
            <person name="Wang M.L."/>
            <person name="Chen J."/>
            <person name="Biggers E."/>
            <person name="Zhang J."/>
            <person name="Huang L."/>
            <person name="Zhang L."/>
            <person name="Miao W."/>
            <person name="Zhang J."/>
            <person name="Ye Z."/>
            <person name="Miao C."/>
            <person name="Lin Z."/>
            <person name="Wang H."/>
            <person name="Zhou H."/>
            <person name="Yim W.C."/>
            <person name="Priest H.D."/>
            <person name="Zheng C."/>
            <person name="Woodhouse M."/>
            <person name="Edger P.P."/>
            <person name="Guyot R."/>
            <person name="Guo H.B."/>
            <person name="Guo H."/>
            <person name="Zheng G."/>
            <person name="Singh R."/>
            <person name="Sharma A."/>
            <person name="Min X."/>
            <person name="Zheng Y."/>
            <person name="Lee H."/>
            <person name="Gurtowski J."/>
            <person name="Sedlazeck F.J."/>
            <person name="Harkess A."/>
            <person name="McKain M.R."/>
            <person name="Liao Z."/>
            <person name="Fang J."/>
            <person name="Liu J."/>
            <person name="Zhang X."/>
            <person name="Zhang Q."/>
            <person name="Hu W."/>
            <person name="Qin Y."/>
            <person name="Wang K."/>
            <person name="Chen L.Y."/>
            <person name="Shirley N."/>
            <person name="Lin Y.R."/>
            <person name="Liu L.Y."/>
            <person name="Hernandez A.G."/>
            <person name="Wright C.L."/>
            <person name="Bulone V."/>
            <person name="Tuskan G.A."/>
            <person name="Heath K."/>
            <person name="Zee F."/>
            <person name="Moore P.H."/>
            <person name="Sunkar R."/>
            <person name="Leebens-Mack J.H."/>
            <person name="Mockler T."/>
            <person name="Bennetzen J.L."/>
            <person name="Freeling M."/>
            <person name="Sankoff D."/>
            <person name="Paterson A.H."/>
            <person name="Zhu X."/>
            <person name="Yang X."/>
            <person name="Smith J.A."/>
            <person name="Cushman J.C."/>
            <person name="Paull R.E."/>
            <person name="Yu Q."/>
        </authorList>
    </citation>
    <scope>NUCLEOTIDE SEQUENCE [LARGE SCALE GENOMIC DNA]</scope>
    <source>
        <strain evidence="3">cv. F153</strain>
    </source>
</reference>
<dbReference type="Gramene" id="Aco019563.1.mrna1">
    <property type="protein sequence ID" value="Aco019563.1.mrna1.cds1"/>
    <property type="gene ID" value="Aco019563.1.path1"/>
</dbReference>
<dbReference type="RefSeq" id="XP_020098050.1">
    <property type="nucleotide sequence ID" value="XM_020242461.1"/>
</dbReference>